<dbReference type="Proteomes" id="UP000501237">
    <property type="component" value="Chromosome"/>
</dbReference>
<accession>A0A679GBC3</accession>
<organism evidence="2 3">
    <name type="scientific">Metapseudomonas otitidis</name>
    <dbReference type="NCBI Taxonomy" id="319939"/>
    <lineage>
        <taxon>Bacteria</taxon>
        <taxon>Pseudomonadati</taxon>
        <taxon>Pseudomonadota</taxon>
        <taxon>Gammaproteobacteria</taxon>
        <taxon>Pseudomonadales</taxon>
        <taxon>Pseudomonadaceae</taxon>
        <taxon>Metapseudomonas</taxon>
    </lineage>
</organism>
<dbReference type="PANTHER" id="PTHR41878:SF1">
    <property type="entry name" value="TNPR PROTEIN"/>
    <property type="match status" value="1"/>
</dbReference>
<evidence type="ECO:0000313" key="3">
    <source>
        <dbReference type="Proteomes" id="UP000501237"/>
    </source>
</evidence>
<feature type="domain" description="Plasmid pRiA4b Orf3-like" evidence="1">
    <location>
        <begin position="7"/>
        <end position="178"/>
    </location>
</feature>
<dbReference type="EMBL" id="AP022642">
    <property type="protein sequence ID" value="BCA27956.1"/>
    <property type="molecule type" value="Genomic_DNA"/>
</dbReference>
<dbReference type="AlphaFoldDB" id="A0A679GBC3"/>
<dbReference type="SUPFAM" id="SSF159941">
    <property type="entry name" value="MM3350-like"/>
    <property type="match status" value="1"/>
</dbReference>
<proteinExistence type="predicted"/>
<dbReference type="Pfam" id="PF07929">
    <property type="entry name" value="PRiA4_ORF3"/>
    <property type="match status" value="1"/>
</dbReference>
<dbReference type="GeneID" id="57397149"/>
<dbReference type="PANTHER" id="PTHR41878">
    <property type="entry name" value="LEXA REPRESSOR-RELATED"/>
    <property type="match status" value="1"/>
</dbReference>
<dbReference type="InterPro" id="IPR024047">
    <property type="entry name" value="MM3350-like_sf"/>
</dbReference>
<protein>
    <recommendedName>
        <fullName evidence="1">Plasmid pRiA4b Orf3-like domain-containing protein</fullName>
    </recommendedName>
</protein>
<dbReference type="Gene3D" id="3.10.290.30">
    <property type="entry name" value="MM3350-like"/>
    <property type="match status" value="1"/>
</dbReference>
<sequence>MATTPSMYVLHVQLAPLVVLPPVWRRLAVTGDCSLRRLHHFIQAAFGWESRHLHEFSNGIDHYLPPDPDIGLPEAGTADDRRVKVRHALKAGDRMQYIYDFGDEWLHVIAVETNQPCEITGAWCELLDGAGACPPEDVGGPHGYMAFLQSIHSPTSPAGREALEWAGGPFDPELFDLRAAKAAVQRVCNNQWG</sequence>
<dbReference type="KEGG" id="poj:PtoMrB4_19330"/>
<evidence type="ECO:0000259" key="1">
    <source>
        <dbReference type="Pfam" id="PF07929"/>
    </source>
</evidence>
<dbReference type="InterPro" id="IPR012912">
    <property type="entry name" value="Plasmid_pRiA4b_Orf3-like"/>
</dbReference>
<dbReference type="RefSeq" id="WP_172433109.1">
    <property type="nucleotide sequence ID" value="NZ_AP022642.1"/>
</dbReference>
<evidence type="ECO:0000313" key="2">
    <source>
        <dbReference type="EMBL" id="BCA27956.1"/>
    </source>
</evidence>
<reference evidence="2 3" key="1">
    <citation type="journal article" date="2020" name="Microbiol. Resour. Announc.">
        <title>Complete genome sequence of Pseudomonas otitidis strain MrB4, isolated from Lake Biwa in Japan.</title>
        <authorList>
            <person name="Miyazaki K."/>
            <person name="Hase E."/>
            <person name="Maruya T."/>
        </authorList>
    </citation>
    <scope>NUCLEOTIDE SEQUENCE [LARGE SCALE GENOMIC DNA]</scope>
    <source>
        <strain evidence="2 3">MrB4</strain>
    </source>
</reference>
<gene>
    <name evidence="2" type="ORF">PtoMrB4_19330</name>
</gene>
<name>A0A679GBC3_9GAMM</name>